<reference evidence="8 9" key="1">
    <citation type="journal article" date="2011" name="Stand. Genomic Sci.">
        <title>Complete genome sequence of the thermophilic sulfur-reducer Hippea maritima type strain (MH(2)).</title>
        <authorList>
            <person name="Huntemann M."/>
            <person name="Lu M."/>
            <person name="Nolan M."/>
            <person name="Lapidus A."/>
            <person name="Lucas S."/>
            <person name="Hammon N."/>
            <person name="Deshpande S."/>
            <person name="Cheng J.F."/>
            <person name="Tapia R."/>
            <person name="Han C."/>
            <person name="Goodwin L."/>
            <person name="Pitluck S."/>
            <person name="Liolios K."/>
            <person name="Pagani I."/>
            <person name="Ivanova N."/>
            <person name="Ovchinikova G."/>
            <person name="Pati A."/>
            <person name="Chen A."/>
            <person name="Palaniappan K."/>
            <person name="Land M."/>
            <person name="Hauser L."/>
            <person name="Jeffries C.D."/>
            <person name="Detter J.C."/>
            <person name="Brambilla E.M."/>
            <person name="Rohde M."/>
            <person name="Spring S."/>
            <person name="Goker M."/>
            <person name="Woyke T."/>
            <person name="Bristow J."/>
            <person name="Eisen J.A."/>
            <person name="Markowitz V."/>
            <person name="Hugenholtz P."/>
            <person name="Kyrpides N.C."/>
            <person name="Klenk H.P."/>
            <person name="Mavromatis K."/>
        </authorList>
    </citation>
    <scope>NUCLEOTIDE SEQUENCE [LARGE SCALE GENOMIC DNA]</scope>
    <source>
        <strain evidence="9">ATCC 700847 / DSM 10411 / MH2</strain>
    </source>
</reference>
<dbReference type="SUPFAM" id="SSF54862">
    <property type="entry name" value="4Fe-4S ferredoxins"/>
    <property type="match status" value="1"/>
</dbReference>
<evidence type="ECO:0000259" key="7">
    <source>
        <dbReference type="PROSITE" id="PS51379"/>
    </source>
</evidence>
<dbReference type="GO" id="GO:0051536">
    <property type="term" value="F:iron-sulfur cluster binding"/>
    <property type="evidence" value="ECO:0007669"/>
    <property type="project" value="UniProtKB-KW"/>
</dbReference>
<dbReference type="AlphaFoldDB" id="F2LTP8"/>
<name>F2LTP8_HIPMA</name>
<dbReference type="InterPro" id="IPR017896">
    <property type="entry name" value="4Fe4S_Fe-S-bd"/>
</dbReference>
<dbReference type="eggNOG" id="COG1141">
    <property type="taxonomic scope" value="Bacteria"/>
</dbReference>
<dbReference type="OrthoDB" id="9803319at2"/>
<dbReference type="GO" id="GO:0005506">
    <property type="term" value="F:iron ion binding"/>
    <property type="evidence" value="ECO:0007669"/>
    <property type="project" value="UniProtKB-UniRule"/>
</dbReference>
<evidence type="ECO:0000256" key="2">
    <source>
        <dbReference type="ARBA" id="ARBA00022723"/>
    </source>
</evidence>
<sequence>MAKVWVDEASCIGCEACVDELPDVFQMKDGKATVVNPEGASLDEIKEVAEACPTESIKVEE</sequence>
<dbReference type="STRING" id="760142.Hipma_1468"/>
<dbReference type="InterPro" id="IPR001080">
    <property type="entry name" value="3Fe4S_ferredoxin"/>
</dbReference>
<evidence type="ECO:0000256" key="1">
    <source>
        <dbReference type="ARBA" id="ARBA00022448"/>
    </source>
</evidence>
<dbReference type="PROSITE" id="PS51379">
    <property type="entry name" value="4FE4S_FER_2"/>
    <property type="match status" value="1"/>
</dbReference>
<keyword evidence="1 6" id="KW-0813">Transport</keyword>
<evidence type="ECO:0000256" key="3">
    <source>
        <dbReference type="ARBA" id="ARBA00022982"/>
    </source>
</evidence>
<evidence type="ECO:0000256" key="6">
    <source>
        <dbReference type="RuleBase" id="RU368020"/>
    </source>
</evidence>
<proteinExistence type="predicted"/>
<dbReference type="PRINTS" id="PR00352">
    <property type="entry name" value="3FE4SFRDOXIN"/>
</dbReference>
<dbReference type="GO" id="GO:0009055">
    <property type="term" value="F:electron transfer activity"/>
    <property type="evidence" value="ECO:0007669"/>
    <property type="project" value="UniProtKB-UniRule"/>
</dbReference>
<protein>
    <recommendedName>
        <fullName evidence="6">Ferredoxin</fullName>
    </recommendedName>
</protein>
<dbReference type="RefSeq" id="WP_013682453.1">
    <property type="nucleotide sequence ID" value="NC_015318.1"/>
</dbReference>
<organism evidence="8 9">
    <name type="scientific">Hippea maritima (strain ATCC 700847 / DSM 10411 / MH2)</name>
    <dbReference type="NCBI Taxonomy" id="760142"/>
    <lineage>
        <taxon>Bacteria</taxon>
        <taxon>Pseudomonadati</taxon>
        <taxon>Campylobacterota</taxon>
        <taxon>Desulfurellia</taxon>
        <taxon>Desulfurellales</taxon>
        <taxon>Hippeaceae</taxon>
        <taxon>Hippea</taxon>
    </lineage>
</organism>
<accession>F2LTP8</accession>
<dbReference type="Gene3D" id="3.30.70.20">
    <property type="match status" value="1"/>
</dbReference>
<dbReference type="EMBL" id="CP002606">
    <property type="protein sequence ID" value="AEA34424.1"/>
    <property type="molecule type" value="Genomic_DNA"/>
</dbReference>
<keyword evidence="2 6" id="KW-0479">Metal-binding</keyword>
<evidence type="ECO:0000313" key="9">
    <source>
        <dbReference type="Proteomes" id="UP000008139"/>
    </source>
</evidence>
<gene>
    <name evidence="8" type="ordered locus">Hipma_1468</name>
</gene>
<evidence type="ECO:0000256" key="5">
    <source>
        <dbReference type="ARBA" id="ARBA00023014"/>
    </source>
</evidence>
<dbReference type="Pfam" id="PF13370">
    <property type="entry name" value="Fer4_13"/>
    <property type="match status" value="1"/>
</dbReference>
<dbReference type="HOGENOM" id="CLU_139698_6_4_7"/>
<dbReference type="Proteomes" id="UP000008139">
    <property type="component" value="Chromosome"/>
</dbReference>
<dbReference type="PANTHER" id="PTHR36923">
    <property type="entry name" value="FERREDOXIN"/>
    <property type="match status" value="1"/>
</dbReference>
<feature type="domain" description="4Fe-4S ferredoxin-type" evidence="7">
    <location>
        <begin position="2"/>
        <end position="30"/>
    </location>
</feature>
<dbReference type="PANTHER" id="PTHR36923:SF3">
    <property type="entry name" value="FERREDOXIN"/>
    <property type="match status" value="1"/>
</dbReference>
<comment type="function">
    <text evidence="6">Ferredoxins are iron-sulfur proteins that transfer electrons in a wide variety of metabolic reactions.</text>
</comment>
<keyword evidence="3 6" id="KW-0249">Electron transport</keyword>
<evidence type="ECO:0000256" key="4">
    <source>
        <dbReference type="ARBA" id="ARBA00023004"/>
    </source>
</evidence>
<keyword evidence="9" id="KW-1185">Reference proteome</keyword>
<evidence type="ECO:0000313" key="8">
    <source>
        <dbReference type="EMBL" id="AEA34424.1"/>
    </source>
</evidence>
<reference evidence="9" key="2">
    <citation type="submission" date="2011-03" db="EMBL/GenBank/DDBJ databases">
        <title>The complete genome of Hippea maritima DSM 10411.</title>
        <authorList>
            <consortium name="US DOE Joint Genome Institute (JGI-PGF)"/>
            <person name="Lucas S."/>
            <person name="Copeland A."/>
            <person name="Lapidus A."/>
            <person name="Bruce D."/>
            <person name="Goodwin L."/>
            <person name="Pitluck S."/>
            <person name="Peters L."/>
            <person name="Kyrpides N."/>
            <person name="Mavromatis K."/>
            <person name="Pagani I."/>
            <person name="Ivanova N."/>
            <person name="Mikhailova N."/>
            <person name="Lu M."/>
            <person name="Detter J.C."/>
            <person name="Tapia R."/>
            <person name="Han C."/>
            <person name="Land M."/>
            <person name="Hauser L."/>
            <person name="Markowitz V."/>
            <person name="Cheng J.-F."/>
            <person name="Hugenholtz P."/>
            <person name="Woyke T."/>
            <person name="Wu D."/>
            <person name="Spring S."/>
            <person name="Schroeder M."/>
            <person name="Brambilla E."/>
            <person name="Klenk H.-P."/>
            <person name="Eisen J.A."/>
        </authorList>
    </citation>
    <scope>NUCLEOTIDE SEQUENCE [LARGE SCALE GENOMIC DNA]</scope>
    <source>
        <strain evidence="9">ATCC 700847 / DSM 10411 / MH2</strain>
    </source>
</reference>
<keyword evidence="4 6" id="KW-0408">Iron</keyword>
<dbReference type="InterPro" id="IPR051269">
    <property type="entry name" value="Fe-S_cluster_ET"/>
</dbReference>
<dbReference type="KEGG" id="hmr:Hipma_1468"/>
<keyword evidence="5 6" id="KW-0411">Iron-sulfur</keyword>
<dbReference type="InParanoid" id="F2LTP8"/>